<keyword evidence="2" id="KW-1185">Reference proteome</keyword>
<reference evidence="2" key="1">
    <citation type="journal article" date="2019" name="Int. J. Syst. Evol. Microbiol.">
        <title>The Global Catalogue of Microorganisms (GCM) 10K type strain sequencing project: providing services to taxonomists for standard genome sequencing and annotation.</title>
        <authorList>
            <consortium name="The Broad Institute Genomics Platform"/>
            <consortium name="The Broad Institute Genome Sequencing Center for Infectious Disease"/>
            <person name="Wu L."/>
            <person name="Ma J."/>
        </authorList>
    </citation>
    <scope>NUCLEOTIDE SEQUENCE [LARGE SCALE GENOMIC DNA]</scope>
    <source>
        <strain evidence="2">JCM 4788</strain>
    </source>
</reference>
<dbReference type="Proteomes" id="UP001500879">
    <property type="component" value="Unassembled WGS sequence"/>
</dbReference>
<proteinExistence type="predicted"/>
<name>A0ABP3IGV0_9ACTN</name>
<organism evidence="1 2">
    <name type="scientific">Streptomyces luteireticuli</name>
    <dbReference type="NCBI Taxonomy" id="173858"/>
    <lineage>
        <taxon>Bacteria</taxon>
        <taxon>Bacillati</taxon>
        <taxon>Actinomycetota</taxon>
        <taxon>Actinomycetes</taxon>
        <taxon>Kitasatosporales</taxon>
        <taxon>Streptomycetaceae</taxon>
        <taxon>Streptomyces</taxon>
    </lineage>
</organism>
<comment type="caution">
    <text evidence="1">The sequence shown here is derived from an EMBL/GenBank/DDBJ whole genome shotgun (WGS) entry which is preliminary data.</text>
</comment>
<dbReference type="RefSeq" id="WP_344022768.1">
    <property type="nucleotide sequence ID" value="NZ_BAAABX010000023.1"/>
</dbReference>
<gene>
    <name evidence="1" type="ORF">GCM10010357_22830</name>
</gene>
<evidence type="ECO:0000313" key="2">
    <source>
        <dbReference type="Proteomes" id="UP001500879"/>
    </source>
</evidence>
<dbReference type="EMBL" id="BAAABX010000023">
    <property type="protein sequence ID" value="GAA0401184.1"/>
    <property type="molecule type" value="Genomic_DNA"/>
</dbReference>
<protein>
    <recommendedName>
        <fullName evidence="3">PE domain-containing protein</fullName>
    </recommendedName>
</protein>
<sequence>MSSELDVMVLASQGANALVTEVVRGGWQAVRGAFASFLRRDGQATVDWQLGLIDQAEQAMADAGEAEREQVRQQFEERLLRQLAAYLDRYPEMGDELRAMLSSVDEGLVPQTPAVNAQNNTNSLVIQALGDIDGGTGGINYGVPGRRSEH</sequence>
<evidence type="ECO:0008006" key="3">
    <source>
        <dbReference type="Google" id="ProtNLM"/>
    </source>
</evidence>
<accession>A0ABP3IGV0</accession>
<evidence type="ECO:0000313" key="1">
    <source>
        <dbReference type="EMBL" id="GAA0401184.1"/>
    </source>
</evidence>